<evidence type="ECO:0000313" key="2">
    <source>
        <dbReference type="Proteomes" id="UP001295444"/>
    </source>
</evidence>
<gene>
    <name evidence="1" type="ORF">PECUL_23A023678</name>
</gene>
<name>A0AAD1S420_PELCU</name>
<dbReference type="AlphaFoldDB" id="A0AAD1S420"/>
<feature type="non-terminal residue" evidence="1">
    <location>
        <position position="119"/>
    </location>
</feature>
<keyword evidence="2" id="KW-1185">Reference proteome</keyword>
<proteinExistence type="predicted"/>
<reference evidence="1" key="1">
    <citation type="submission" date="2022-03" db="EMBL/GenBank/DDBJ databases">
        <authorList>
            <person name="Alioto T."/>
            <person name="Alioto T."/>
            <person name="Gomez Garrido J."/>
        </authorList>
    </citation>
    <scope>NUCLEOTIDE SEQUENCE</scope>
</reference>
<sequence length="119" mass="13701">MSQLQKAKHRSLILERRGHFGAHLICKSFHTQGLQELPGTLPLSTGHIGHIGHLCLKSEIGWHSLQVVQNNTLFHQPYSWRSYCCSLRWIFDWNRDKGDILYISCHAATHCDQLAFPIL</sequence>
<protein>
    <submittedName>
        <fullName evidence="1">Uncharacterized protein</fullName>
    </submittedName>
</protein>
<organism evidence="1 2">
    <name type="scientific">Pelobates cultripes</name>
    <name type="common">Western spadefoot toad</name>
    <dbReference type="NCBI Taxonomy" id="61616"/>
    <lineage>
        <taxon>Eukaryota</taxon>
        <taxon>Metazoa</taxon>
        <taxon>Chordata</taxon>
        <taxon>Craniata</taxon>
        <taxon>Vertebrata</taxon>
        <taxon>Euteleostomi</taxon>
        <taxon>Amphibia</taxon>
        <taxon>Batrachia</taxon>
        <taxon>Anura</taxon>
        <taxon>Pelobatoidea</taxon>
        <taxon>Pelobatidae</taxon>
        <taxon>Pelobates</taxon>
    </lineage>
</organism>
<evidence type="ECO:0000313" key="1">
    <source>
        <dbReference type="EMBL" id="CAH2286004.1"/>
    </source>
</evidence>
<dbReference type="EMBL" id="OW240915">
    <property type="protein sequence ID" value="CAH2286004.1"/>
    <property type="molecule type" value="Genomic_DNA"/>
</dbReference>
<dbReference type="Proteomes" id="UP001295444">
    <property type="component" value="Chromosome 04"/>
</dbReference>
<accession>A0AAD1S420</accession>